<dbReference type="Proteomes" id="UP001054945">
    <property type="component" value="Unassembled WGS sequence"/>
</dbReference>
<name>A0AAV4VSS8_CAEEX</name>
<dbReference type="EMBL" id="BPLR01015019">
    <property type="protein sequence ID" value="GIY72999.1"/>
    <property type="molecule type" value="Genomic_DNA"/>
</dbReference>
<evidence type="ECO:0000313" key="1">
    <source>
        <dbReference type="EMBL" id="GIY72999.1"/>
    </source>
</evidence>
<protein>
    <submittedName>
        <fullName evidence="1">Uncharacterized protein</fullName>
    </submittedName>
</protein>
<organism evidence="1 2">
    <name type="scientific">Caerostris extrusa</name>
    <name type="common">Bark spider</name>
    <name type="synonym">Caerostris bankana</name>
    <dbReference type="NCBI Taxonomy" id="172846"/>
    <lineage>
        <taxon>Eukaryota</taxon>
        <taxon>Metazoa</taxon>
        <taxon>Ecdysozoa</taxon>
        <taxon>Arthropoda</taxon>
        <taxon>Chelicerata</taxon>
        <taxon>Arachnida</taxon>
        <taxon>Araneae</taxon>
        <taxon>Araneomorphae</taxon>
        <taxon>Entelegynae</taxon>
        <taxon>Araneoidea</taxon>
        <taxon>Araneidae</taxon>
        <taxon>Caerostris</taxon>
    </lineage>
</organism>
<proteinExistence type="predicted"/>
<accession>A0AAV4VSS8</accession>
<keyword evidence="2" id="KW-1185">Reference proteome</keyword>
<evidence type="ECO:0000313" key="2">
    <source>
        <dbReference type="Proteomes" id="UP001054945"/>
    </source>
</evidence>
<reference evidence="1 2" key="1">
    <citation type="submission" date="2021-06" db="EMBL/GenBank/DDBJ databases">
        <title>Caerostris extrusa draft genome.</title>
        <authorList>
            <person name="Kono N."/>
            <person name="Arakawa K."/>
        </authorList>
    </citation>
    <scope>NUCLEOTIDE SEQUENCE [LARGE SCALE GENOMIC DNA]</scope>
</reference>
<dbReference type="AlphaFoldDB" id="A0AAV4VSS8"/>
<comment type="caution">
    <text evidence="1">The sequence shown here is derived from an EMBL/GenBank/DDBJ whole genome shotgun (WGS) entry which is preliminary data.</text>
</comment>
<gene>
    <name evidence="1" type="ORF">CEXT_552571</name>
</gene>
<sequence length="79" mass="9227">MMSLQLSPWLSLPADEEAFERTQQGRRTKLPDFLLLTMSETVQLVNRAIYHPPRQSTEILFEAELILVSDTNRVRNRAR</sequence>